<dbReference type="Proteomes" id="UP001139451">
    <property type="component" value="Unassembled WGS sequence"/>
</dbReference>
<evidence type="ECO:0000313" key="6">
    <source>
        <dbReference type="Proteomes" id="UP001139451"/>
    </source>
</evidence>
<dbReference type="Gene3D" id="1.25.40.10">
    <property type="entry name" value="Tetratricopeptide repeat domain"/>
    <property type="match status" value="1"/>
</dbReference>
<dbReference type="EMBL" id="JAMLDX010000004">
    <property type="protein sequence ID" value="MCP3730198.1"/>
    <property type="molecule type" value="Genomic_DNA"/>
</dbReference>
<protein>
    <submittedName>
        <fullName evidence="5">Tetratricopeptide repeat protein</fullName>
    </submittedName>
</protein>
<evidence type="ECO:0000313" key="5">
    <source>
        <dbReference type="EMBL" id="MCP3730198.1"/>
    </source>
</evidence>
<evidence type="ECO:0000256" key="4">
    <source>
        <dbReference type="ARBA" id="ARBA00022803"/>
    </source>
</evidence>
<keyword evidence="2" id="KW-0963">Cytoplasm</keyword>
<dbReference type="GO" id="GO:0019894">
    <property type="term" value="F:kinesin binding"/>
    <property type="evidence" value="ECO:0007669"/>
    <property type="project" value="TreeGrafter"/>
</dbReference>
<evidence type="ECO:0000256" key="1">
    <source>
        <dbReference type="ARBA" id="ARBA00004496"/>
    </source>
</evidence>
<dbReference type="AlphaFoldDB" id="A0A9X2KP20"/>
<comment type="caution">
    <text evidence="5">The sequence shown here is derived from an EMBL/GenBank/DDBJ whole genome shotgun (WGS) entry which is preliminary data.</text>
</comment>
<dbReference type="InterPro" id="IPR002151">
    <property type="entry name" value="Kinesin_light"/>
</dbReference>
<sequence>MSAQGRHADAEPLLRKALALRETALPAGHPDIAASWNNLAANLIEQGRRSEAEPLLRRALAIWRTLRPTHPQRIDGLRAVALTLQHQRRSLAEVRSLYRLAGAGAMERMQSFVGFTPAAEAELRRYRPIFTGQVRAAWGLAARKR</sequence>
<dbReference type="PANTHER" id="PTHR45783:SF3">
    <property type="entry name" value="KINESIN LIGHT CHAIN"/>
    <property type="match status" value="1"/>
</dbReference>
<dbReference type="SUPFAM" id="SSF48452">
    <property type="entry name" value="TPR-like"/>
    <property type="match status" value="1"/>
</dbReference>
<evidence type="ECO:0000256" key="2">
    <source>
        <dbReference type="ARBA" id="ARBA00022490"/>
    </source>
</evidence>
<dbReference type="Pfam" id="PF13424">
    <property type="entry name" value="TPR_12"/>
    <property type="match status" value="1"/>
</dbReference>
<gene>
    <name evidence="5" type="ORF">M9978_07120</name>
</gene>
<proteinExistence type="predicted"/>
<dbReference type="RefSeq" id="WP_254292310.1">
    <property type="nucleotide sequence ID" value="NZ_JAMLDX010000004.1"/>
</dbReference>
<reference evidence="5" key="1">
    <citation type="submission" date="2022-05" db="EMBL/GenBank/DDBJ databases">
        <title>Sphingomonas sp. strain MG17 Genome sequencing and assembly.</title>
        <authorList>
            <person name="Kim I."/>
        </authorList>
    </citation>
    <scope>NUCLEOTIDE SEQUENCE</scope>
    <source>
        <strain evidence="5">MG17</strain>
    </source>
</reference>
<dbReference type="GO" id="GO:0005737">
    <property type="term" value="C:cytoplasm"/>
    <property type="evidence" value="ECO:0007669"/>
    <property type="project" value="UniProtKB-SubCell"/>
</dbReference>
<evidence type="ECO:0000256" key="3">
    <source>
        <dbReference type="ARBA" id="ARBA00022737"/>
    </source>
</evidence>
<dbReference type="GO" id="GO:0007018">
    <property type="term" value="P:microtubule-based movement"/>
    <property type="evidence" value="ECO:0007669"/>
    <property type="project" value="TreeGrafter"/>
</dbReference>
<organism evidence="5 6">
    <name type="scientific">Sphingomonas tagetis</name>
    <dbReference type="NCBI Taxonomy" id="2949092"/>
    <lineage>
        <taxon>Bacteria</taxon>
        <taxon>Pseudomonadati</taxon>
        <taxon>Pseudomonadota</taxon>
        <taxon>Alphaproteobacteria</taxon>
        <taxon>Sphingomonadales</taxon>
        <taxon>Sphingomonadaceae</taxon>
        <taxon>Sphingomonas</taxon>
    </lineage>
</organism>
<comment type="subcellular location">
    <subcellularLocation>
        <location evidence="1">Cytoplasm</location>
    </subcellularLocation>
</comment>
<keyword evidence="3" id="KW-0677">Repeat</keyword>
<dbReference type="PANTHER" id="PTHR45783">
    <property type="entry name" value="KINESIN LIGHT CHAIN"/>
    <property type="match status" value="1"/>
</dbReference>
<keyword evidence="6" id="KW-1185">Reference proteome</keyword>
<name>A0A9X2KP20_9SPHN</name>
<keyword evidence="4" id="KW-0802">TPR repeat</keyword>
<dbReference type="GO" id="GO:0005871">
    <property type="term" value="C:kinesin complex"/>
    <property type="evidence" value="ECO:0007669"/>
    <property type="project" value="InterPro"/>
</dbReference>
<dbReference type="InterPro" id="IPR011990">
    <property type="entry name" value="TPR-like_helical_dom_sf"/>
</dbReference>
<accession>A0A9X2KP20</accession>